<reference evidence="1 3" key="2">
    <citation type="submission" date="2020-03" db="EMBL/GenBank/DDBJ databases">
        <title>Genomic Encyclopedia of Type Strains, Phase IV (KMG-IV): sequencing the most valuable type-strain genomes for metagenomic binning, comparative biology and taxonomic classification.</title>
        <authorList>
            <person name="Goeker M."/>
        </authorList>
    </citation>
    <scope>NUCLEOTIDE SEQUENCE [LARGE SCALE GENOMIC DNA]</scope>
    <source>
        <strain evidence="1 3">DSM 105722</strain>
    </source>
</reference>
<evidence type="ECO:0000313" key="4">
    <source>
        <dbReference type="Proteomes" id="UP001302374"/>
    </source>
</evidence>
<reference evidence="2 4" key="1">
    <citation type="submission" date="2019-09" db="EMBL/GenBank/DDBJ databases">
        <title>Butyricimonas paravirosa DSM 105722 (=214-4 = JCM 18677 = CCUG 65563).</title>
        <authorList>
            <person name="Le Roy T."/>
            <person name="Cani P.D."/>
        </authorList>
    </citation>
    <scope>NUCLEOTIDE SEQUENCE [LARGE SCALE GENOMIC DNA]</scope>
    <source>
        <strain evidence="2 4">DSM 105722</strain>
    </source>
</reference>
<organism evidence="1 3">
    <name type="scientific">Butyricimonas paravirosa</name>
    <dbReference type="NCBI Taxonomy" id="1472417"/>
    <lineage>
        <taxon>Bacteria</taxon>
        <taxon>Pseudomonadati</taxon>
        <taxon>Bacteroidota</taxon>
        <taxon>Bacteroidia</taxon>
        <taxon>Bacteroidales</taxon>
        <taxon>Odoribacteraceae</taxon>
        <taxon>Butyricimonas</taxon>
    </lineage>
</organism>
<evidence type="ECO:0000313" key="2">
    <source>
        <dbReference type="EMBL" id="WOF12353.1"/>
    </source>
</evidence>
<dbReference type="RefSeq" id="WP_118305185.1">
    <property type="nucleotide sequence ID" value="NZ_BMPA01000023.1"/>
</dbReference>
<sequence>MKEDHELIDDEELKEFFLTEAKLLCPSVEKEESECEKLQILYNTQQKIVKLLSVMNHCNFEMHYVEIYHVFGFYFTEKEGEKKKKRKMSERLESYGQFIVPVAKNESLDRSLLRLQPAAFEKHGANYGTLFSG</sequence>
<evidence type="ECO:0000313" key="3">
    <source>
        <dbReference type="Proteomes" id="UP000576368"/>
    </source>
</evidence>
<gene>
    <name evidence="2" type="ORF">F1644_08790</name>
    <name evidence="1" type="ORF">GGR15_004456</name>
</gene>
<dbReference type="Proteomes" id="UP001302374">
    <property type="component" value="Chromosome"/>
</dbReference>
<dbReference type="Proteomes" id="UP000576368">
    <property type="component" value="Unassembled WGS sequence"/>
</dbReference>
<evidence type="ECO:0000313" key="1">
    <source>
        <dbReference type="EMBL" id="NJC20793.1"/>
    </source>
</evidence>
<accession>A0A7X5YGK8</accession>
<dbReference type="AlphaFoldDB" id="A0A7X5YGK8"/>
<protein>
    <submittedName>
        <fullName evidence="1">Uncharacterized protein</fullName>
    </submittedName>
</protein>
<dbReference type="EMBL" id="CP043839">
    <property type="protein sequence ID" value="WOF12353.1"/>
    <property type="molecule type" value="Genomic_DNA"/>
</dbReference>
<keyword evidence="4" id="KW-1185">Reference proteome</keyword>
<name>A0A7X5YGK8_9BACT</name>
<proteinExistence type="predicted"/>
<dbReference type="GeneID" id="86891382"/>
<dbReference type="EMBL" id="JAATLI010000023">
    <property type="protein sequence ID" value="NJC20793.1"/>
    <property type="molecule type" value="Genomic_DNA"/>
</dbReference>